<dbReference type="Proteomes" id="UP001206692">
    <property type="component" value="Unassembled WGS sequence"/>
</dbReference>
<keyword evidence="1" id="KW-0472">Membrane</keyword>
<evidence type="ECO:0008006" key="4">
    <source>
        <dbReference type="Google" id="ProtNLM"/>
    </source>
</evidence>
<sequence length="353" mass="39733">MSFSVQKNRKVLIGLSAVLVILIGALLFYFLYWIKTPAYSLGLVQKSIEKHDLPTFKRHVDLKSLYSRGFDDLMQESLGEDASNGFVAGIVAALKENIIQTMITETEKYVETGNFEKPAQSDGKSQASIQDVSQKLDAPNLEYAGVKGTQIDGNIAIVTLSLRDTKVDKEFDLKIKMRAIDNGEWQVVEVTNLIEFMQEQEKAEQEKLAEINAPVQKEMDAAFDVSNRIAGSIVSQNSFFPSHYIRFQIGYTLPTPDKKVSSVMGYLNVKDKDGKTAVTLPVQINNIDKNYTAADYTTDKIWTFESESEDSLNPFIDKEKKVYTDGLNNYTLEFTIHKMTFADGKVLELQDKL</sequence>
<feature type="transmembrane region" description="Helical" evidence="1">
    <location>
        <begin position="12"/>
        <end position="34"/>
    </location>
</feature>
<evidence type="ECO:0000256" key="1">
    <source>
        <dbReference type="SAM" id="Phobius"/>
    </source>
</evidence>
<keyword evidence="3" id="KW-1185">Reference proteome</keyword>
<proteinExistence type="predicted"/>
<dbReference type="RefSeq" id="WP_062412011.1">
    <property type="nucleotide sequence ID" value="NZ_JAJCNZ010000007.1"/>
</dbReference>
<comment type="caution">
    <text evidence="2">The sequence shown here is derived from an EMBL/GenBank/DDBJ whole genome shotgun (WGS) entry which is preliminary data.</text>
</comment>
<reference evidence="2 3" key="1">
    <citation type="submission" date="2022-06" db="EMBL/GenBank/DDBJ databases">
        <title>Isolation of gut microbiota from human fecal samples.</title>
        <authorList>
            <person name="Pamer E.G."/>
            <person name="Barat B."/>
            <person name="Waligurski E."/>
            <person name="Medina S."/>
            <person name="Paddock L."/>
            <person name="Mostad J."/>
        </authorList>
    </citation>
    <scope>NUCLEOTIDE SEQUENCE [LARGE SCALE GENOMIC DNA]</scope>
    <source>
        <strain evidence="2 3">DFI.1.1</strain>
    </source>
</reference>
<gene>
    <name evidence="2" type="ORF">NE675_10785</name>
</gene>
<accession>A0ABT1SUU1</accession>
<dbReference type="EMBL" id="JANGEW010000026">
    <property type="protein sequence ID" value="MCQ5343502.1"/>
    <property type="molecule type" value="Genomic_DNA"/>
</dbReference>
<keyword evidence="1" id="KW-1133">Transmembrane helix</keyword>
<evidence type="ECO:0000313" key="3">
    <source>
        <dbReference type="Proteomes" id="UP001206692"/>
    </source>
</evidence>
<keyword evidence="1" id="KW-0812">Transmembrane</keyword>
<protein>
    <recommendedName>
        <fullName evidence="4">DUF2939 domain-containing protein</fullName>
    </recommendedName>
</protein>
<organism evidence="2 3">
    <name type="scientific">Megasphaera massiliensis</name>
    <dbReference type="NCBI Taxonomy" id="1232428"/>
    <lineage>
        <taxon>Bacteria</taxon>
        <taxon>Bacillati</taxon>
        <taxon>Bacillota</taxon>
        <taxon>Negativicutes</taxon>
        <taxon>Veillonellales</taxon>
        <taxon>Veillonellaceae</taxon>
        <taxon>Megasphaera</taxon>
    </lineage>
</organism>
<name>A0ABT1SUU1_9FIRM</name>
<evidence type="ECO:0000313" key="2">
    <source>
        <dbReference type="EMBL" id="MCQ5343502.1"/>
    </source>
</evidence>